<evidence type="ECO:0000256" key="1">
    <source>
        <dbReference type="SAM" id="Phobius"/>
    </source>
</evidence>
<dbReference type="EMBL" id="GEDG01032267">
    <property type="protein sequence ID" value="JAP10901.1"/>
    <property type="molecule type" value="Transcribed_RNA"/>
</dbReference>
<accession>A0A0V0GRV5</accession>
<reference evidence="2" key="1">
    <citation type="submission" date="2015-12" db="EMBL/GenBank/DDBJ databases">
        <title>Gene expression during late stages of embryo sac development: a critical building block for successful pollen-pistil interactions.</title>
        <authorList>
            <person name="Liu Y."/>
            <person name="Joly V."/>
            <person name="Sabar M."/>
            <person name="Matton D.P."/>
        </authorList>
    </citation>
    <scope>NUCLEOTIDE SEQUENCE</scope>
</reference>
<name>A0A0V0GRV5_SOLCH</name>
<protein>
    <submittedName>
        <fullName evidence="2">Putative ovule protein</fullName>
    </submittedName>
</protein>
<feature type="transmembrane region" description="Helical" evidence="1">
    <location>
        <begin position="46"/>
        <end position="67"/>
    </location>
</feature>
<sequence length="68" mass="7721">MLVRVRLPQLDLLSKTLMIAKYVSETSRPVGCLPYPCPLHFCRNLVALQAINCYICFFCGSGCVIVWR</sequence>
<proteinExistence type="predicted"/>
<keyword evidence="1" id="KW-0812">Transmembrane</keyword>
<organism evidence="2">
    <name type="scientific">Solanum chacoense</name>
    <name type="common">Chaco potato</name>
    <dbReference type="NCBI Taxonomy" id="4108"/>
    <lineage>
        <taxon>Eukaryota</taxon>
        <taxon>Viridiplantae</taxon>
        <taxon>Streptophyta</taxon>
        <taxon>Embryophyta</taxon>
        <taxon>Tracheophyta</taxon>
        <taxon>Spermatophyta</taxon>
        <taxon>Magnoliopsida</taxon>
        <taxon>eudicotyledons</taxon>
        <taxon>Gunneridae</taxon>
        <taxon>Pentapetalae</taxon>
        <taxon>asterids</taxon>
        <taxon>lamiids</taxon>
        <taxon>Solanales</taxon>
        <taxon>Solanaceae</taxon>
        <taxon>Solanoideae</taxon>
        <taxon>Solaneae</taxon>
        <taxon>Solanum</taxon>
    </lineage>
</organism>
<dbReference type="AlphaFoldDB" id="A0A0V0GRV5"/>
<evidence type="ECO:0000313" key="2">
    <source>
        <dbReference type="EMBL" id="JAP10901.1"/>
    </source>
</evidence>
<keyword evidence="1" id="KW-1133">Transmembrane helix</keyword>
<keyword evidence="1" id="KW-0472">Membrane</keyword>